<gene>
    <name evidence="3" type="ORF">KVP70_27280</name>
    <name evidence="4" type="ORF">L1274_003650</name>
</gene>
<dbReference type="GO" id="GO:0003697">
    <property type="term" value="F:single-stranded DNA binding"/>
    <property type="evidence" value="ECO:0007669"/>
    <property type="project" value="InterPro"/>
</dbReference>
<comment type="caution">
    <text evidence="3">The sequence shown here is derived from an EMBL/GenBank/DDBJ whole genome shotgun (WGS) entry which is preliminary data.</text>
</comment>
<evidence type="ECO:0000313" key="4">
    <source>
        <dbReference type="EMBL" id="MCP2009918.1"/>
    </source>
</evidence>
<name>A0AA41H9Q2_9BURK</name>
<dbReference type="PANTHER" id="PTHR13604:SF0">
    <property type="entry name" value="ABASIC SITE PROCESSING PROTEIN HMCES"/>
    <property type="match status" value="1"/>
</dbReference>
<dbReference type="GO" id="GO:0008233">
    <property type="term" value="F:peptidase activity"/>
    <property type="evidence" value="ECO:0007669"/>
    <property type="project" value="UniProtKB-KW"/>
</dbReference>
<dbReference type="EMBL" id="JALJZU010000007">
    <property type="protein sequence ID" value="MCP2009918.1"/>
    <property type="molecule type" value="Genomic_DNA"/>
</dbReference>
<keyword evidence="1" id="KW-0378">Hydrolase</keyword>
<feature type="region of interest" description="Disordered" evidence="2">
    <location>
        <begin position="214"/>
        <end position="237"/>
    </location>
</feature>
<sequence>MCVNFRPPEPEMLEAVMGVIIDLHDTGFWKEETWKDYAAPIVRRGAHGGREGVLASYGMVPRQRIPAGVKPYDTMNARAETVGQLRSFSGAWKQAQLCLVPMRAFYEPCYESGKAVRWGIGMADQAMFAVAGLWREWESDDGTQISFTQLTINADAHPLMRRFHFLGDERRPPDEKRGLVIVPPAEWDDWLNCTNPEYARSFLQPYPAEQMSAWPAPVPKKEKPVQPKAPSDNLELF</sequence>
<evidence type="ECO:0000256" key="2">
    <source>
        <dbReference type="SAM" id="MobiDB-lite"/>
    </source>
</evidence>
<accession>A0AA41H9Q2</accession>
<dbReference type="EMBL" id="JAHTGR010000019">
    <property type="protein sequence ID" value="MBV6324637.1"/>
    <property type="molecule type" value="Genomic_DNA"/>
</dbReference>
<organism evidence="3 5">
    <name type="scientific">Duganella violaceipulchra</name>
    <dbReference type="NCBI Taxonomy" id="2849652"/>
    <lineage>
        <taxon>Bacteria</taxon>
        <taxon>Pseudomonadati</taxon>
        <taxon>Pseudomonadota</taxon>
        <taxon>Betaproteobacteria</taxon>
        <taxon>Burkholderiales</taxon>
        <taxon>Oxalobacteraceae</taxon>
        <taxon>Telluria group</taxon>
        <taxon>Duganella</taxon>
    </lineage>
</organism>
<dbReference type="RefSeq" id="WP_217945559.1">
    <property type="nucleotide sequence ID" value="NZ_JAHTGR010000019.1"/>
</dbReference>
<proteinExistence type="inferred from homology"/>
<dbReference type="InterPro" id="IPR003738">
    <property type="entry name" value="SRAP"/>
</dbReference>
<dbReference type="Proteomes" id="UP001162889">
    <property type="component" value="Unassembled WGS sequence"/>
</dbReference>
<evidence type="ECO:0000313" key="6">
    <source>
        <dbReference type="Proteomes" id="UP001162889"/>
    </source>
</evidence>
<dbReference type="EC" id="3.4.-.-" evidence="1"/>
<dbReference type="Pfam" id="PF02586">
    <property type="entry name" value="SRAP"/>
    <property type="match status" value="1"/>
</dbReference>
<evidence type="ECO:0000256" key="1">
    <source>
        <dbReference type="RuleBase" id="RU364100"/>
    </source>
</evidence>
<dbReference type="PANTHER" id="PTHR13604">
    <property type="entry name" value="DC12-RELATED"/>
    <property type="match status" value="1"/>
</dbReference>
<dbReference type="Proteomes" id="UP001155901">
    <property type="component" value="Unassembled WGS sequence"/>
</dbReference>
<dbReference type="GO" id="GO:0006508">
    <property type="term" value="P:proteolysis"/>
    <property type="evidence" value="ECO:0007669"/>
    <property type="project" value="UniProtKB-KW"/>
</dbReference>
<dbReference type="AlphaFoldDB" id="A0AA41H9Q2"/>
<reference evidence="4" key="2">
    <citation type="submission" date="2022-03" db="EMBL/GenBank/DDBJ databases">
        <title>Genome Encyclopedia of Bacteria and Archaea VI: Functional Genomics of Type Strains.</title>
        <authorList>
            <person name="Whitman W."/>
        </authorList>
    </citation>
    <scope>NUCLEOTIDE SEQUENCE</scope>
    <source>
        <strain evidence="4">HSC-15S17</strain>
    </source>
</reference>
<dbReference type="GO" id="GO:0106300">
    <property type="term" value="P:protein-DNA covalent cross-linking repair"/>
    <property type="evidence" value="ECO:0007669"/>
    <property type="project" value="InterPro"/>
</dbReference>
<keyword evidence="6" id="KW-1185">Reference proteome</keyword>
<evidence type="ECO:0000313" key="5">
    <source>
        <dbReference type="Proteomes" id="UP001155901"/>
    </source>
</evidence>
<protein>
    <recommendedName>
        <fullName evidence="1">Abasic site processing protein</fullName>
        <ecNumber evidence="1">3.4.-.-</ecNumber>
    </recommendedName>
</protein>
<keyword evidence="1" id="KW-0645">Protease</keyword>
<comment type="similarity">
    <text evidence="1">Belongs to the SOS response-associated peptidase family.</text>
</comment>
<evidence type="ECO:0000313" key="3">
    <source>
        <dbReference type="EMBL" id="MBV6324637.1"/>
    </source>
</evidence>
<reference evidence="3" key="1">
    <citation type="submission" date="2021-07" db="EMBL/GenBank/DDBJ databases">
        <title>Characterization of violacein-producing bacteria and related species.</title>
        <authorList>
            <person name="Wilson H.S."/>
            <person name="De Leon M.E."/>
        </authorList>
    </citation>
    <scope>NUCLEOTIDE SEQUENCE</scope>
    <source>
        <strain evidence="3">HSC-15S17</strain>
    </source>
</reference>